<keyword evidence="6" id="KW-1185">Reference proteome</keyword>
<dbReference type="Gene3D" id="1.10.4040.10">
    <property type="entry name" value="Penicillinase repressor domain"/>
    <property type="match status" value="1"/>
</dbReference>
<dbReference type="SUPFAM" id="SSF46785">
    <property type="entry name" value="Winged helix' DNA-binding domain"/>
    <property type="match status" value="1"/>
</dbReference>
<dbReference type="eggNOG" id="COG3682">
    <property type="taxonomic scope" value="Bacteria"/>
</dbReference>
<keyword evidence="2" id="KW-0805">Transcription regulation</keyword>
<evidence type="ECO:0000256" key="3">
    <source>
        <dbReference type="ARBA" id="ARBA00023125"/>
    </source>
</evidence>
<dbReference type="KEGG" id="gph:GEMMAAP_10915"/>
<gene>
    <name evidence="5" type="ORF">GEMMAAP_10915</name>
</gene>
<evidence type="ECO:0008006" key="7">
    <source>
        <dbReference type="Google" id="ProtNLM"/>
    </source>
</evidence>
<keyword evidence="3" id="KW-0238">DNA-binding</keyword>
<reference evidence="5 6" key="2">
    <citation type="journal article" date="2016" name="Environ. Microbiol. Rep.">
        <title>Metagenomic evidence for the presence of phototrophic Gemmatimonadetes bacteria in diverse environments.</title>
        <authorList>
            <person name="Zeng Y."/>
            <person name="Baumbach J."/>
            <person name="Barbosa E.G."/>
            <person name="Azevedo V."/>
            <person name="Zhang C."/>
            <person name="Koblizek M."/>
        </authorList>
    </citation>
    <scope>NUCLEOTIDE SEQUENCE [LARGE SCALE GENOMIC DNA]</scope>
    <source>
        <strain evidence="5 6">AP64</strain>
    </source>
</reference>
<protein>
    <recommendedName>
        <fullName evidence="7">Transcriptional regulator</fullName>
    </recommendedName>
</protein>
<dbReference type="InterPro" id="IPR036390">
    <property type="entry name" value="WH_DNA-bd_sf"/>
</dbReference>
<dbReference type="STRING" id="1379270.GEMMAAP_10915"/>
<dbReference type="PIRSF" id="PIRSF019455">
    <property type="entry name" value="CopR_AtkY"/>
    <property type="match status" value="1"/>
</dbReference>
<accession>A0A143BJI6</accession>
<reference evidence="5 6" key="1">
    <citation type="journal article" date="2014" name="Proc. Natl. Acad. Sci. U.S.A.">
        <title>Functional type 2 photosynthetic reaction centers found in the rare bacterial phylum Gemmatimonadetes.</title>
        <authorList>
            <person name="Zeng Y."/>
            <person name="Feng F."/>
            <person name="Medova H."/>
            <person name="Dean J."/>
            <person name="Koblizek M."/>
        </authorList>
    </citation>
    <scope>NUCLEOTIDE SEQUENCE [LARGE SCALE GENOMIC DNA]</scope>
    <source>
        <strain evidence="5 6">AP64</strain>
    </source>
</reference>
<dbReference type="GO" id="GO:0045892">
    <property type="term" value="P:negative regulation of DNA-templated transcription"/>
    <property type="evidence" value="ECO:0007669"/>
    <property type="project" value="InterPro"/>
</dbReference>
<comment type="similarity">
    <text evidence="1">Belongs to the BlaI transcriptional regulatory family.</text>
</comment>
<dbReference type="Gene3D" id="1.10.10.10">
    <property type="entry name" value="Winged helix-like DNA-binding domain superfamily/Winged helix DNA-binding domain"/>
    <property type="match status" value="1"/>
</dbReference>
<evidence type="ECO:0000256" key="2">
    <source>
        <dbReference type="ARBA" id="ARBA00023015"/>
    </source>
</evidence>
<dbReference type="InterPro" id="IPR005650">
    <property type="entry name" value="BlaI_family"/>
</dbReference>
<keyword evidence="4" id="KW-0804">Transcription</keyword>
<dbReference type="AlphaFoldDB" id="A0A143BJI6"/>
<dbReference type="Proteomes" id="UP000076404">
    <property type="component" value="Chromosome"/>
</dbReference>
<dbReference type="EMBL" id="CP011454">
    <property type="protein sequence ID" value="AMW05188.1"/>
    <property type="molecule type" value="Genomic_DNA"/>
</dbReference>
<sequence length="124" mass="14006">MSDLHFPPRELGVMSVLWKLGSATVAEVRDHLDEELAYTSVLSALQTLEKKGYVRPEAEGRAYRYFPTVAAENAGRSAISRIKDSIFQGSADRMFAQLVSDKKVSRAELERMRAMLRERLEDDA</sequence>
<evidence type="ECO:0000313" key="5">
    <source>
        <dbReference type="EMBL" id="AMW05188.1"/>
    </source>
</evidence>
<dbReference type="RefSeq" id="WP_026849726.1">
    <property type="nucleotide sequence ID" value="NZ_CP011454.1"/>
</dbReference>
<evidence type="ECO:0000256" key="1">
    <source>
        <dbReference type="ARBA" id="ARBA00011046"/>
    </source>
</evidence>
<evidence type="ECO:0000313" key="6">
    <source>
        <dbReference type="Proteomes" id="UP000076404"/>
    </source>
</evidence>
<dbReference type="GO" id="GO:0003677">
    <property type="term" value="F:DNA binding"/>
    <property type="evidence" value="ECO:0007669"/>
    <property type="project" value="UniProtKB-KW"/>
</dbReference>
<organism evidence="5 6">
    <name type="scientific">Gemmatimonas phototrophica</name>
    <dbReference type="NCBI Taxonomy" id="1379270"/>
    <lineage>
        <taxon>Bacteria</taxon>
        <taxon>Pseudomonadati</taxon>
        <taxon>Gemmatimonadota</taxon>
        <taxon>Gemmatimonadia</taxon>
        <taxon>Gemmatimonadales</taxon>
        <taxon>Gemmatimonadaceae</taxon>
        <taxon>Gemmatimonas</taxon>
    </lineage>
</organism>
<proteinExistence type="inferred from homology"/>
<evidence type="ECO:0000256" key="4">
    <source>
        <dbReference type="ARBA" id="ARBA00023163"/>
    </source>
</evidence>
<name>A0A143BJI6_9BACT</name>
<dbReference type="InterPro" id="IPR036388">
    <property type="entry name" value="WH-like_DNA-bd_sf"/>
</dbReference>
<dbReference type="Pfam" id="PF03965">
    <property type="entry name" value="Penicillinase_R"/>
    <property type="match status" value="1"/>
</dbReference>